<accession>A0AAF0K9Y8</accession>
<organism evidence="2 3">
    <name type="scientific">Agrobacterium tumefaciens</name>
    <dbReference type="NCBI Taxonomy" id="358"/>
    <lineage>
        <taxon>Bacteria</taxon>
        <taxon>Pseudomonadati</taxon>
        <taxon>Pseudomonadota</taxon>
        <taxon>Alphaproteobacteria</taxon>
        <taxon>Hyphomicrobiales</taxon>
        <taxon>Rhizobiaceae</taxon>
        <taxon>Rhizobium/Agrobacterium group</taxon>
        <taxon>Agrobacterium</taxon>
        <taxon>Agrobacterium tumefaciens complex</taxon>
    </lineage>
</organism>
<dbReference type="Proteomes" id="UP000305410">
    <property type="component" value="Chromosome Circular"/>
</dbReference>
<gene>
    <name evidence="2" type="ORF">CFBP5506_05950</name>
</gene>
<evidence type="ECO:0000313" key="3">
    <source>
        <dbReference type="Proteomes" id="UP000305410"/>
    </source>
</evidence>
<dbReference type="PANTHER" id="PTHR43245:SF54">
    <property type="entry name" value="BLL0593 PROTEIN"/>
    <property type="match status" value="1"/>
</dbReference>
<dbReference type="EMBL" id="CP122962">
    <property type="protein sequence ID" value="WGM60579.1"/>
    <property type="molecule type" value="Genomic_DNA"/>
</dbReference>
<dbReference type="Pfam" id="PF01370">
    <property type="entry name" value="Epimerase"/>
    <property type="match status" value="1"/>
</dbReference>
<name>A0AAF0K9Y8_AGRTU</name>
<feature type="domain" description="NAD-dependent epimerase/dehydratase" evidence="1">
    <location>
        <begin position="2"/>
        <end position="158"/>
    </location>
</feature>
<dbReference type="AlphaFoldDB" id="A0AAF0K9Y8"/>
<reference evidence="2" key="1">
    <citation type="submission" date="2019-04" db="EMBL/GenBank/DDBJ databases">
        <authorList>
            <person name="Chiang H.-Y."/>
            <person name="Huang Y.-Y."/>
            <person name="Chou L."/>
            <person name="Lai E.-M."/>
            <person name="Kuo C.-H."/>
        </authorList>
    </citation>
    <scope>NUCLEOTIDE SEQUENCE</scope>
    <source>
        <strain evidence="2">CFBP5506</strain>
    </source>
</reference>
<dbReference type="PANTHER" id="PTHR43245">
    <property type="entry name" value="BIFUNCTIONAL POLYMYXIN RESISTANCE PROTEIN ARNA"/>
    <property type="match status" value="1"/>
</dbReference>
<sequence>MLTGSSGRVGRAIFSALAGRHEVIGIDRSPFSTTHIVGDFADMGLLRLAMAQADAVIHAAALHAPHVGIVPDAEFRRINVEGTRMLAAAAIEVGVPRLVFTSTTALYGNAVSAGTCTFINEDTPPRPKSIYHRTKLEAEQALEEIAGPHLAVRVLRMSRSFPEPADVMAAYRLHRGVDIRDVGDAHVLALTNAGDDFQRYIISGATPFSAGDCGTLASDAASILRQRVPAIAEAFAQRGWALPATIDRIYSPAQAKKSLGWTSCYGFEEVVAQLTRHSLEVLPVGAKINRKSE</sequence>
<dbReference type="Gene3D" id="3.40.50.720">
    <property type="entry name" value="NAD(P)-binding Rossmann-like Domain"/>
    <property type="match status" value="1"/>
</dbReference>
<evidence type="ECO:0000313" key="2">
    <source>
        <dbReference type="EMBL" id="WGM60579.1"/>
    </source>
</evidence>
<dbReference type="SUPFAM" id="SSF51735">
    <property type="entry name" value="NAD(P)-binding Rossmann-fold domains"/>
    <property type="match status" value="1"/>
</dbReference>
<proteinExistence type="predicted"/>
<protein>
    <submittedName>
        <fullName evidence="2">NAD(P)-dependent oxidoreductase</fullName>
    </submittedName>
</protein>
<reference evidence="2" key="2">
    <citation type="submission" date="2023-04" db="EMBL/GenBank/DDBJ databases">
        <title>Complete genome sequence of Agrobacterium salinitolerans CFBP5506.</title>
        <authorList>
            <person name="Yen H.-C."/>
            <person name="Yan X.-H."/>
            <person name="Lai E.-M."/>
            <person name="Kuo C.-H."/>
        </authorList>
    </citation>
    <scope>NUCLEOTIDE SEQUENCE</scope>
    <source>
        <strain evidence="2">CFBP5506</strain>
    </source>
</reference>
<dbReference type="InterPro" id="IPR036291">
    <property type="entry name" value="NAD(P)-bd_dom_sf"/>
</dbReference>
<evidence type="ECO:0000259" key="1">
    <source>
        <dbReference type="Pfam" id="PF01370"/>
    </source>
</evidence>
<dbReference type="InterPro" id="IPR001509">
    <property type="entry name" value="Epimerase_deHydtase"/>
</dbReference>
<dbReference type="InterPro" id="IPR050177">
    <property type="entry name" value="Lipid_A_modif_metabolic_enz"/>
</dbReference>